<protein>
    <submittedName>
        <fullName evidence="2">Serine/threonine-protein phosphatase</fullName>
    </submittedName>
</protein>
<dbReference type="AlphaFoldDB" id="A0AAX1ULR5"/>
<comment type="caution">
    <text evidence="2">The sequence shown here is derived from an EMBL/GenBank/DDBJ whole genome shotgun (WGS) entry which is preliminary data.</text>
</comment>
<dbReference type="InterPro" id="IPR015655">
    <property type="entry name" value="PP2C"/>
</dbReference>
<dbReference type="SUPFAM" id="SSF81606">
    <property type="entry name" value="PP2C-like"/>
    <property type="match status" value="1"/>
</dbReference>
<proteinExistence type="predicted"/>
<dbReference type="Proteomes" id="UP000266305">
    <property type="component" value="Unassembled WGS sequence"/>
</dbReference>
<dbReference type="InterPro" id="IPR001932">
    <property type="entry name" value="PPM-type_phosphatase-like_dom"/>
</dbReference>
<dbReference type="Pfam" id="PF13672">
    <property type="entry name" value="PP2C_2"/>
    <property type="match status" value="1"/>
</dbReference>
<evidence type="ECO:0000313" key="2">
    <source>
        <dbReference type="EMBL" id="RHZ95411.1"/>
    </source>
</evidence>
<dbReference type="PANTHER" id="PTHR13832">
    <property type="entry name" value="PROTEIN PHOSPHATASE 2C"/>
    <property type="match status" value="1"/>
</dbReference>
<dbReference type="EMBL" id="QWGP01000008">
    <property type="protein sequence ID" value="RHZ95411.1"/>
    <property type="molecule type" value="Genomic_DNA"/>
</dbReference>
<sequence length="248" mass="25546">MKAPTTVVPRAGLRVEGWGITHRGHRRARNEDAILTDPAGQLWAVADGMGGHGQGDVAADIVIDHLETIPEGGEPRRMLVAGLEAANASIRAHARKAEVGQMGATVVALLIARTTAHVAWVGDSRAYLLRAGRLSALTRDHSVVQALVDAGHLDPAAAALHPEANLVTRAVGASDTVEVETVALEIAAGERLLLCSDGLTHCVADPVLEGHLASAVGPYEACLALVRAALDAGGPDNVSVVVVDVAEG</sequence>
<name>A0AAX1ULR5_CERSP</name>
<dbReference type="SMART" id="SM00332">
    <property type="entry name" value="PP2Cc"/>
    <property type="match status" value="1"/>
</dbReference>
<reference evidence="2 3" key="1">
    <citation type="submission" date="2018-08" db="EMBL/GenBank/DDBJ databases">
        <title>Draft genome sequence of Rhodobacter sphaeroides FY.</title>
        <authorList>
            <person name="Rayyan A."/>
            <person name="Meyer T.E."/>
            <person name="Kyndt J.A."/>
        </authorList>
    </citation>
    <scope>NUCLEOTIDE SEQUENCE [LARGE SCALE GENOMIC DNA]</scope>
    <source>
        <strain evidence="2 3">FY</strain>
    </source>
</reference>
<accession>A0AAX1ULR5</accession>
<dbReference type="CDD" id="cd00143">
    <property type="entry name" value="PP2Cc"/>
    <property type="match status" value="1"/>
</dbReference>
<evidence type="ECO:0000313" key="3">
    <source>
        <dbReference type="Proteomes" id="UP000266305"/>
    </source>
</evidence>
<gene>
    <name evidence="2" type="ORF">D1114_09445</name>
</gene>
<organism evidence="2 3">
    <name type="scientific">Cereibacter sphaeroides</name>
    <name type="common">Rhodobacter sphaeroides</name>
    <dbReference type="NCBI Taxonomy" id="1063"/>
    <lineage>
        <taxon>Bacteria</taxon>
        <taxon>Pseudomonadati</taxon>
        <taxon>Pseudomonadota</taxon>
        <taxon>Alphaproteobacteria</taxon>
        <taxon>Rhodobacterales</taxon>
        <taxon>Paracoccaceae</taxon>
        <taxon>Cereibacter</taxon>
    </lineage>
</organism>
<evidence type="ECO:0000259" key="1">
    <source>
        <dbReference type="PROSITE" id="PS51746"/>
    </source>
</evidence>
<dbReference type="RefSeq" id="WP_118999980.1">
    <property type="nucleotide sequence ID" value="NZ_QWGP01000008.1"/>
</dbReference>
<dbReference type="SMART" id="SM00331">
    <property type="entry name" value="PP2C_SIG"/>
    <property type="match status" value="1"/>
</dbReference>
<dbReference type="PANTHER" id="PTHR13832:SF827">
    <property type="entry name" value="PROTEIN PHOSPHATASE 1L"/>
    <property type="match status" value="1"/>
</dbReference>
<dbReference type="GO" id="GO:0004722">
    <property type="term" value="F:protein serine/threonine phosphatase activity"/>
    <property type="evidence" value="ECO:0007669"/>
    <property type="project" value="InterPro"/>
</dbReference>
<dbReference type="PROSITE" id="PS51746">
    <property type="entry name" value="PPM_2"/>
    <property type="match status" value="1"/>
</dbReference>
<dbReference type="Gene3D" id="3.60.40.10">
    <property type="entry name" value="PPM-type phosphatase domain"/>
    <property type="match status" value="1"/>
</dbReference>
<dbReference type="InterPro" id="IPR036457">
    <property type="entry name" value="PPM-type-like_dom_sf"/>
</dbReference>
<feature type="domain" description="PPM-type phosphatase" evidence="1">
    <location>
        <begin position="17"/>
        <end position="245"/>
    </location>
</feature>